<organism evidence="1 2">
    <name type="scientific">Planomonospora sphaerica</name>
    <dbReference type="NCBI Taxonomy" id="161355"/>
    <lineage>
        <taxon>Bacteria</taxon>
        <taxon>Bacillati</taxon>
        <taxon>Actinomycetota</taxon>
        <taxon>Actinomycetes</taxon>
        <taxon>Streptosporangiales</taxon>
        <taxon>Streptosporangiaceae</taxon>
        <taxon>Planomonospora</taxon>
    </lineage>
</organism>
<comment type="caution">
    <text evidence="1">The sequence shown here is derived from an EMBL/GenBank/DDBJ whole genome shotgun (WGS) entry which is preliminary data.</text>
</comment>
<evidence type="ECO:0000313" key="2">
    <source>
        <dbReference type="Proteomes" id="UP000077701"/>
    </source>
</evidence>
<keyword evidence="2" id="KW-1185">Reference proteome</keyword>
<gene>
    <name evidence="1" type="ORF">PS9374_03286</name>
</gene>
<protein>
    <submittedName>
        <fullName evidence="1">CopG family transcriptional regulator</fullName>
    </submittedName>
</protein>
<dbReference type="Proteomes" id="UP000077701">
    <property type="component" value="Unassembled WGS sequence"/>
</dbReference>
<reference evidence="2" key="2">
    <citation type="submission" date="2016-04" db="EMBL/GenBank/DDBJ databases">
        <title>Planomonospora sphaerica JCM9374 whole genome shotgun sequence.</title>
        <authorList>
            <person name="Suzuki T."/>
            <person name="Dohra H."/>
            <person name="Kodani S."/>
        </authorList>
    </citation>
    <scope>NUCLEOTIDE SEQUENCE [LARGE SCALE GENOMIC DNA]</scope>
    <source>
        <strain evidence="2">JCM 9374</strain>
    </source>
</reference>
<evidence type="ECO:0000313" key="1">
    <source>
        <dbReference type="EMBL" id="GAT67628.1"/>
    </source>
</evidence>
<dbReference type="AlphaFoldDB" id="A0A171D4C8"/>
<reference evidence="1 2" key="1">
    <citation type="journal article" date="2016" name="Genome Announc.">
        <title>Draft Genome Sequence of Planomonospora sphaerica JCM9374, a Rare Actinomycete.</title>
        <authorList>
            <person name="Dohra H."/>
            <person name="Suzuki T."/>
            <person name="Inoue Y."/>
            <person name="Kodani S."/>
        </authorList>
    </citation>
    <scope>NUCLEOTIDE SEQUENCE [LARGE SCALE GENOMIC DNA]</scope>
    <source>
        <strain evidence="1 2">JCM 9374</strain>
    </source>
</reference>
<dbReference type="STRING" id="161355.PS9374_03286"/>
<proteinExistence type="predicted"/>
<sequence length="72" mass="8421">MRLEEDVVAAVEQLRRERHIGLSEALNELVRAGMRARPQRRVFQQRTRALRMRVDVSNVAEALDLLDDLEHD</sequence>
<dbReference type="EMBL" id="BDCX01000007">
    <property type="protein sequence ID" value="GAT67628.1"/>
    <property type="molecule type" value="Genomic_DNA"/>
</dbReference>
<name>A0A171D4C8_9ACTN</name>
<accession>A0A171D4C8</accession>